<evidence type="ECO:0000313" key="3">
    <source>
        <dbReference type="Proteomes" id="UP000235371"/>
    </source>
</evidence>
<evidence type="ECO:0000313" key="2">
    <source>
        <dbReference type="EMBL" id="PMD50797.1"/>
    </source>
</evidence>
<dbReference type="AlphaFoldDB" id="A0A2J6SJ58"/>
<dbReference type="OrthoDB" id="3543135at2759"/>
<dbReference type="Proteomes" id="UP000235371">
    <property type="component" value="Unassembled WGS sequence"/>
</dbReference>
<dbReference type="RefSeq" id="XP_024727701.1">
    <property type="nucleotide sequence ID" value="XM_024882041.1"/>
</dbReference>
<dbReference type="InParanoid" id="A0A2J6SJ58"/>
<protein>
    <submittedName>
        <fullName evidence="2">HET-domain-containing protein</fullName>
    </submittedName>
</protein>
<sequence>MDSPTLAQLARPVHGCTEFCSIAKTNILGLIDESVQTSLLCTQCQQIRTWLESNFHRLKQDRFLRTRRKFNHHVSGRELENSYLQGCHLCTLLWTVFLRHQGTQHLPYLADSLRKAKDLAVVLKSSSSCFLYLTASMKNPNYKGDRLYLSLHSSTNGPPAKKVSKSTPKIPANGVGGEILTHDSGGGAIRDWLRRKACCDAAFGSLPVAGLVTPIPVLTSSLPLKTLSHKVLQQTMNWIKRCGASHAKCKTPTDGVLPARLIDLENVQQLQFVRIVRVLVLSPPDLKYATLSYCWGGKSKLQLNRSNASTLEVGVSVSTLPKTIQDAVHFTAGLGLRWLWVDSLCIVQDSTEDMAHEVQSMYGIYQNCFISIAALDAKHSDEGLYACRDPLMYAKCELARTSKKQAIVIYSGCPHPTLYRVPPLYTRGWVVQERILPPRTVILGRTVAWECRETRQVEFNGAGHATPLSTIKSDFFNAIIESKGKLAATDDELVKIREAWGRIFSEYLKTNLTFKSDRLAAISAVISAIQARTNWQNSGGLWVPFLFTELLWKRTPLSSGSYRTGISPSWSWASVECKIWRLSVPILKRFVEVDVEDGDVECLKNRNVSSGGRPIALRVSGTPMELRKVEYDFESEYGRVQGKHCTFQVLPSISLDHGCWIPDIGPDDNYPSYFLPFAQLEYGDIVGLGLSRVDPLSLVFKREGYMRISYPKKGVKQILHFLNKQTKITSYIV</sequence>
<dbReference type="PANTHER" id="PTHR33112">
    <property type="entry name" value="DOMAIN PROTEIN, PUTATIVE-RELATED"/>
    <property type="match status" value="1"/>
</dbReference>
<feature type="domain" description="Heterokaryon incompatibility" evidence="1">
    <location>
        <begin position="288"/>
        <end position="433"/>
    </location>
</feature>
<reference evidence="2 3" key="1">
    <citation type="submission" date="2016-04" db="EMBL/GenBank/DDBJ databases">
        <title>A degradative enzymes factory behind the ericoid mycorrhizal symbiosis.</title>
        <authorList>
            <consortium name="DOE Joint Genome Institute"/>
            <person name="Martino E."/>
            <person name="Morin E."/>
            <person name="Grelet G."/>
            <person name="Kuo A."/>
            <person name="Kohler A."/>
            <person name="Daghino S."/>
            <person name="Barry K."/>
            <person name="Choi C."/>
            <person name="Cichocki N."/>
            <person name="Clum A."/>
            <person name="Copeland A."/>
            <person name="Hainaut M."/>
            <person name="Haridas S."/>
            <person name="Labutti K."/>
            <person name="Lindquist E."/>
            <person name="Lipzen A."/>
            <person name="Khouja H.-R."/>
            <person name="Murat C."/>
            <person name="Ohm R."/>
            <person name="Olson A."/>
            <person name="Spatafora J."/>
            <person name="Veneault-Fourrey C."/>
            <person name="Henrissat B."/>
            <person name="Grigoriev I."/>
            <person name="Martin F."/>
            <person name="Perotto S."/>
        </authorList>
    </citation>
    <scope>NUCLEOTIDE SEQUENCE [LARGE SCALE GENOMIC DNA]</scope>
    <source>
        <strain evidence="2 3">E</strain>
    </source>
</reference>
<name>A0A2J6SJ58_9HELO</name>
<keyword evidence="3" id="KW-1185">Reference proteome</keyword>
<dbReference type="Pfam" id="PF06985">
    <property type="entry name" value="HET"/>
    <property type="match status" value="1"/>
</dbReference>
<accession>A0A2J6SJ58</accession>
<dbReference type="PANTHER" id="PTHR33112:SF10">
    <property type="entry name" value="TOL"/>
    <property type="match status" value="1"/>
</dbReference>
<dbReference type="InterPro" id="IPR010730">
    <property type="entry name" value="HET"/>
</dbReference>
<organism evidence="2 3">
    <name type="scientific">Hyaloscypha bicolor E</name>
    <dbReference type="NCBI Taxonomy" id="1095630"/>
    <lineage>
        <taxon>Eukaryota</taxon>
        <taxon>Fungi</taxon>
        <taxon>Dikarya</taxon>
        <taxon>Ascomycota</taxon>
        <taxon>Pezizomycotina</taxon>
        <taxon>Leotiomycetes</taxon>
        <taxon>Helotiales</taxon>
        <taxon>Hyaloscyphaceae</taxon>
        <taxon>Hyaloscypha</taxon>
        <taxon>Hyaloscypha bicolor</taxon>
    </lineage>
</organism>
<proteinExistence type="predicted"/>
<gene>
    <name evidence="2" type="ORF">K444DRAFT_622153</name>
</gene>
<evidence type="ECO:0000259" key="1">
    <source>
        <dbReference type="Pfam" id="PF06985"/>
    </source>
</evidence>
<dbReference type="EMBL" id="KZ613913">
    <property type="protein sequence ID" value="PMD50797.1"/>
    <property type="molecule type" value="Genomic_DNA"/>
</dbReference>
<dbReference type="STRING" id="1095630.A0A2J6SJ58"/>
<dbReference type="GeneID" id="36590118"/>